<dbReference type="EMBL" id="QYRN01000006">
    <property type="protein sequence ID" value="RIY00213.1"/>
    <property type="molecule type" value="Genomic_DNA"/>
</dbReference>
<dbReference type="InterPro" id="IPR021808">
    <property type="entry name" value="DUF3383"/>
</dbReference>
<dbReference type="RefSeq" id="WP_119540523.1">
    <property type="nucleotide sequence ID" value="NZ_QYRN01000006.1"/>
</dbReference>
<dbReference type="AlphaFoldDB" id="A0A3A1WHZ9"/>
<keyword evidence="2" id="KW-1185">Reference proteome</keyword>
<proteinExistence type="predicted"/>
<sequence>MTVPISRFVNVNVSRSDRFATVEGFGVALLFQSKAVTGQLDATHRTKVYGSMDEVAVDFVGTDAFYKAAEQAFSQRPSPTQVKAGFVSLTAYTAASGDLAKKAAFKLELDAIEDADGGWYWSDVEAPLRDTAAAQALIEWTQARRKFASITSNDVKLEDGTDTTNIAARNKLSSFDRTRIFYHTDPEQYPGFANAAKLGTFNFDQEGAGYTAKFKAVEGLAPIDKRSSVVQAITGFVPALGRDPAAGHLADTYVDTKGVALVVEGGTLDKDVFIDETHATDWLAARMEEETFNALLANKRVPMDNPRGMAILAAAAEAVMVRADRAGIVARYTDDNGEIQPAFTVTPGDVTTISAAQRKQRIAPATQVTFRYAGAVHYATVNITVEF</sequence>
<dbReference type="Pfam" id="PF11863">
    <property type="entry name" value="DUF3383"/>
    <property type="match status" value="1"/>
</dbReference>
<accession>A0A3A1WHZ9</accession>
<evidence type="ECO:0000313" key="2">
    <source>
        <dbReference type="Proteomes" id="UP000265750"/>
    </source>
</evidence>
<organism evidence="1 2">
    <name type="scientific">Aureimonas flava</name>
    <dbReference type="NCBI Taxonomy" id="2320271"/>
    <lineage>
        <taxon>Bacteria</taxon>
        <taxon>Pseudomonadati</taxon>
        <taxon>Pseudomonadota</taxon>
        <taxon>Alphaproteobacteria</taxon>
        <taxon>Hyphomicrobiales</taxon>
        <taxon>Aurantimonadaceae</taxon>
        <taxon>Aureimonas</taxon>
    </lineage>
</organism>
<reference evidence="2" key="1">
    <citation type="submission" date="2018-09" db="EMBL/GenBank/DDBJ databases">
        <authorList>
            <person name="Tuo L."/>
        </authorList>
    </citation>
    <scope>NUCLEOTIDE SEQUENCE [LARGE SCALE GENOMIC DNA]</scope>
    <source>
        <strain evidence="2">M2BS4Y-1</strain>
    </source>
</reference>
<protein>
    <submittedName>
        <fullName evidence="1">DUF3383 family protein</fullName>
    </submittedName>
</protein>
<dbReference type="OrthoDB" id="8421434at2"/>
<evidence type="ECO:0000313" key="1">
    <source>
        <dbReference type="EMBL" id="RIY00213.1"/>
    </source>
</evidence>
<dbReference type="Proteomes" id="UP000265750">
    <property type="component" value="Unassembled WGS sequence"/>
</dbReference>
<comment type="caution">
    <text evidence="1">The sequence shown here is derived from an EMBL/GenBank/DDBJ whole genome shotgun (WGS) entry which is preliminary data.</text>
</comment>
<gene>
    <name evidence="1" type="ORF">D3218_13085</name>
</gene>
<name>A0A3A1WHZ9_9HYPH</name>